<protein>
    <submittedName>
        <fullName evidence="1">Uncharacterized protein</fullName>
    </submittedName>
</protein>
<dbReference type="AlphaFoldDB" id="A0A8J2NZV9"/>
<name>A0A8J2NZV9_9HEXA</name>
<keyword evidence="2" id="KW-1185">Reference proteome</keyword>
<gene>
    <name evidence="1" type="ORF">AFUS01_LOCUS9726</name>
</gene>
<organism evidence="1 2">
    <name type="scientific">Allacma fusca</name>
    <dbReference type="NCBI Taxonomy" id="39272"/>
    <lineage>
        <taxon>Eukaryota</taxon>
        <taxon>Metazoa</taxon>
        <taxon>Ecdysozoa</taxon>
        <taxon>Arthropoda</taxon>
        <taxon>Hexapoda</taxon>
        <taxon>Collembola</taxon>
        <taxon>Symphypleona</taxon>
        <taxon>Sminthuridae</taxon>
        <taxon>Allacma</taxon>
    </lineage>
</organism>
<dbReference type="EMBL" id="CAJVCH010070744">
    <property type="protein sequence ID" value="CAG7720450.1"/>
    <property type="molecule type" value="Genomic_DNA"/>
</dbReference>
<accession>A0A8J2NZV9</accession>
<dbReference type="Proteomes" id="UP000708208">
    <property type="component" value="Unassembled WGS sequence"/>
</dbReference>
<evidence type="ECO:0000313" key="2">
    <source>
        <dbReference type="Proteomes" id="UP000708208"/>
    </source>
</evidence>
<proteinExistence type="predicted"/>
<sequence length="92" mass="10387">MTQSHSISRKKAQESSRPVQNNLIAIEHLSFDERNKKKWPVALSQTEDNLSSLLLNPGPQTWIWDCGHSSSTWLVMGGKNCVPNLRGRDSNQ</sequence>
<evidence type="ECO:0000313" key="1">
    <source>
        <dbReference type="EMBL" id="CAG7720450.1"/>
    </source>
</evidence>
<comment type="caution">
    <text evidence="1">The sequence shown here is derived from an EMBL/GenBank/DDBJ whole genome shotgun (WGS) entry which is preliminary data.</text>
</comment>
<reference evidence="1" key="1">
    <citation type="submission" date="2021-06" db="EMBL/GenBank/DDBJ databases">
        <authorList>
            <person name="Hodson N. C."/>
            <person name="Mongue J. A."/>
            <person name="Jaron S. K."/>
        </authorList>
    </citation>
    <scope>NUCLEOTIDE SEQUENCE</scope>
</reference>